<sequence>MELDHDFTVPVPVDQAWSVLLDVERVAACMPGATLDSVDGEEYSGRMKVKVGAMTITYRGTARIVSADESSRVVTMEASAKEARGSGTAAATVQARLHGEDGVTRVTVHTKLNVTGRPAQFGRNILSEVGSKIIARFARQLAAELEAPGETAAEAPAAAAAPVEKPTEKPVEKPTRKPPGKPAGKPAEATADTPVSAAVAPADTPAAARKGPEKAAEPEAEAETGAAPAAPEEPADKPGPVEAEPGERPSLHVAGDHEEGGRVQPVEEKDDAIDLLEFVGPSIAKRAVPAVGGLVAALLAVRFLVRRRKKR</sequence>
<dbReference type="PANTHER" id="PTHR38588">
    <property type="entry name" value="BLL0334 PROTEIN"/>
    <property type="match status" value="1"/>
</dbReference>
<dbReference type="RefSeq" id="WP_089314876.1">
    <property type="nucleotide sequence ID" value="NZ_FZNP01000012.1"/>
</dbReference>
<dbReference type="CDD" id="cd07823">
    <property type="entry name" value="SRPBCC_5"/>
    <property type="match status" value="1"/>
</dbReference>
<keyword evidence="2" id="KW-0472">Membrane</keyword>
<dbReference type="InterPro" id="IPR010419">
    <property type="entry name" value="CO_DH_gsu"/>
</dbReference>
<evidence type="ECO:0000256" key="2">
    <source>
        <dbReference type="SAM" id="Phobius"/>
    </source>
</evidence>
<proteinExistence type="predicted"/>
<feature type="transmembrane region" description="Helical" evidence="2">
    <location>
        <begin position="287"/>
        <end position="305"/>
    </location>
</feature>
<gene>
    <name evidence="3" type="ORF">SAMN06265355_112126</name>
</gene>
<dbReference type="OrthoDB" id="9808623at2"/>
<name>A0A239CE61_9ACTN</name>
<dbReference type="Proteomes" id="UP000198420">
    <property type="component" value="Unassembled WGS sequence"/>
</dbReference>
<accession>A0A239CE61</accession>
<evidence type="ECO:0000313" key="3">
    <source>
        <dbReference type="EMBL" id="SNS17774.1"/>
    </source>
</evidence>
<feature type="compositionally biased region" description="Low complexity" evidence="1">
    <location>
        <begin position="152"/>
        <end position="164"/>
    </location>
</feature>
<evidence type="ECO:0000256" key="1">
    <source>
        <dbReference type="SAM" id="MobiDB-lite"/>
    </source>
</evidence>
<feature type="compositionally biased region" description="Basic and acidic residues" evidence="1">
    <location>
        <begin position="245"/>
        <end position="267"/>
    </location>
</feature>
<dbReference type="Pfam" id="PF06240">
    <property type="entry name" value="COXG"/>
    <property type="match status" value="1"/>
</dbReference>
<feature type="compositionally biased region" description="Low complexity" evidence="1">
    <location>
        <begin position="182"/>
        <end position="209"/>
    </location>
</feature>
<dbReference type="Gene3D" id="3.30.530.20">
    <property type="match status" value="1"/>
</dbReference>
<keyword evidence="2" id="KW-0812">Transmembrane</keyword>
<organism evidence="3 4">
    <name type="scientific">Actinomadura mexicana</name>
    <dbReference type="NCBI Taxonomy" id="134959"/>
    <lineage>
        <taxon>Bacteria</taxon>
        <taxon>Bacillati</taxon>
        <taxon>Actinomycetota</taxon>
        <taxon>Actinomycetes</taxon>
        <taxon>Streptosporangiales</taxon>
        <taxon>Thermomonosporaceae</taxon>
        <taxon>Actinomadura</taxon>
    </lineage>
</organism>
<reference evidence="4" key="1">
    <citation type="submission" date="2017-06" db="EMBL/GenBank/DDBJ databases">
        <authorList>
            <person name="Varghese N."/>
            <person name="Submissions S."/>
        </authorList>
    </citation>
    <scope>NUCLEOTIDE SEQUENCE [LARGE SCALE GENOMIC DNA]</scope>
    <source>
        <strain evidence="4">DSM 44485</strain>
    </source>
</reference>
<feature type="region of interest" description="Disordered" evidence="1">
    <location>
        <begin position="152"/>
        <end position="268"/>
    </location>
</feature>
<evidence type="ECO:0000313" key="4">
    <source>
        <dbReference type="Proteomes" id="UP000198420"/>
    </source>
</evidence>
<dbReference type="SUPFAM" id="SSF55961">
    <property type="entry name" value="Bet v1-like"/>
    <property type="match status" value="1"/>
</dbReference>
<dbReference type="AlphaFoldDB" id="A0A239CE61"/>
<dbReference type="PANTHER" id="PTHR38588:SF1">
    <property type="entry name" value="BLL0334 PROTEIN"/>
    <property type="match status" value="1"/>
</dbReference>
<keyword evidence="4" id="KW-1185">Reference proteome</keyword>
<feature type="compositionally biased region" description="Basic and acidic residues" evidence="1">
    <location>
        <begin position="165"/>
        <end position="175"/>
    </location>
</feature>
<keyword evidence="2" id="KW-1133">Transmembrane helix</keyword>
<dbReference type="InterPro" id="IPR023393">
    <property type="entry name" value="START-like_dom_sf"/>
</dbReference>
<feature type="compositionally biased region" description="Low complexity" evidence="1">
    <location>
        <begin position="223"/>
        <end position="232"/>
    </location>
</feature>
<protein>
    <submittedName>
        <fullName evidence="3">Carbon monoxide dehydrogenase subunit G</fullName>
    </submittedName>
</protein>
<dbReference type="EMBL" id="FZNP01000012">
    <property type="protein sequence ID" value="SNS17774.1"/>
    <property type="molecule type" value="Genomic_DNA"/>
</dbReference>